<evidence type="ECO:0000313" key="3">
    <source>
        <dbReference type="RefSeq" id="XP_017304251.1"/>
    </source>
</evidence>
<keyword evidence="2" id="KW-1185">Reference proteome</keyword>
<dbReference type="PaxDb" id="121845-A0A1S4EPZ7"/>
<protein>
    <submittedName>
        <fullName evidence="3">Uncharacterized protein LOC108253932</fullName>
    </submittedName>
</protein>
<dbReference type="Proteomes" id="UP000079169">
    <property type="component" value="Unplaced"/>
</dbReference>
<dbReference type="STRING" id="121845.A0A1S4EPZ7"/>
<keyword evidence="1" id="KW-0175">Coiled coil</keyword>
<dbReference type="GeneID" id="108253932"/>
<dbReference type="SUPFAM" id="SSF56219">
    <property type="entry name" value="DNase I-like"/>
    <property type="match status" value="1"/>
</dbReference>
<name>A0A1S4EPZ7_DIACI</name>
<evidence type="ECO:0000256" key="1">
    <source>
        <dbReference type="SAM" id="Coils"/>
    </source>
</evidence>
<feature type="coiled-coil region" evidence="1">
    <location>
        <begin position="158"/>
        <end position="208"/>
    </location>
</feature>
<gene>
    <name evidence="3" type="primary">LOC108253932</name>
</gene>
<dbReference type="PANTHER" id="PTHR19446">
    <property type="entry name" value="REVERSE TRANSCRIPTASES"/>
    <property type="match status" value="1"/>
</dbReference>
<organism evidence="2 3">
    <name type="scientific">Diaphorina citri</name>
    <name type="common">Asian citrus psyllid</name>
    <dbReference type="NCBI Taxonomy" id="121845"/>
    <lineage>
        <taxon>Eukaryota</taxon>
        <taxon>Metazoa</taxon>
        <taxon>Ecdysozoa</taxon>
        <taxon>Arthropoda</taxon>
        <taxon>Hexapoda</taxon>
        <taxon>Insecta</taxon>
        <taxon>Pterygota</taxon>
        <taxon>Neoptera</taxon>
        <taxon>Paraneoptera</taxon>
        <taxon>Hemiptera</taxon>
        <taxon>Sternorrhyncha</taxon>
        <taxon>Psylloidea</taxon>
        <taxon>Psyllidae</taxon>
        <taxon>Diaphorininae</taxon>
        <taxon>Diaphorina</taxon>
    </lineage>
</organism>
<proteinExistence type="predicted"/>
<dbReference type="RefSeq" id="XP_017304251.1">
    <property type="nucleotide sequence ID" value="XM_017448762.1"/>
</dbReference>
<dbReference type="Gene3D" id="3.60.10.10">
    <property type="entry name" value="Endonuclease/exonuclease/phosphatase"/>
    <property type="match status" value="1"/>
</dbReference>
<dbReference type="OMA" id="PECTENI"/>
<sequence length="334" mass="39258">MNENGLKLLQFCALEELTIMNTCFQQKDKYKNTWKHPRSQHWHMIDFIIVRSSKKESVKKCRVMRSAQCETDHYLVRAKIHLKPKFSLTKKQNPIHYNNRCLLNENASQLFRNRLNLNAANNDGDQNVEAVWSNIKNAIPNTAAETLEKKKTNFSDWFDESDNTIKSLLDEKRRLHNEYLRRPTKENEKQLKNSRRKCQGEIRKIRDEWWRNRAQQLQQYINVGDSYNLYKGIKAIVGPPKRSLAIIEDENGEKIKDQDLRLQRWSKYFDNLYNQEAEIDENIINLNIPECTENINDNPPSKSEIAAAIQRIKNNKSPGQDAITGEMLKAGKEQ</sequence>
<evidence type="ECO:0000313" key="2">
    <source>
        <dbReference type="Proteomes" id="UP000079169"/>
    </source>
</evidence>
<accession>A0A1S4EPZ7</accession>
<reference evidence="3" key="1">
    <citation type="submission" date="2025-08" db="UniProtKB">
        <authorList>
            <consortium name="RefSeq"/>
        </authorList>
    </citation>
    <scope>IDENTIFICATION</scope>
</reference>
<dbReference type="AlphaFoldDB" id="A0A1S4EPZ7"/>
<dbReference type="KEGG" id="dci:108253932"/>
<dbReference type="InterPro" id="IPR036691">
    <property type="entry name" value="Endo/exonu/phosph_ase_sf"/>
</dbReference>